<dbReference type="InterPro" id="IPR016032">
    <property type="entry name" value="Sig_transdc_resp-reg_C-effctor"/>
</dbReference>
<dbReference type="PANTHER" id="PTHR48111">
    <property type="entry name" value="REGULATOR OF RPOS"/>
    <property type="match status" value="1"/>
</dbReference>
<feature type="domain" description="Response regulatory" evidence="8">
    <location>
        <begin position="23"/>
        <end position="136"/>
    </location>
</feature>
<evidence type="ECO:0000259" key="9">
    <source>
        <dbReference type="PROSITE" id="PS51755"/>
    </source>
</evidence>
<evidence type="ECO:0000256" key="5">
    <source>
        <dbReference type="ARBA" id="ARBA00023163"/>
    </source>
</evidence>
<dbReference type="Pfam" id="PF00486">
    <property type="entry name" value="Trans_reg_C"/>
    <property type="match status" value="1"/>
</dbReference>
<dbReference type="AlphaFoldDB" id="A0A1N7LP57"/>
<reference evidence="11" key="1">
    <citation type="submission" date="2017-01" db="EMBL/GenBank/DDBJ databases">
        <authorList>
            <person name="Varghese N."/>
            <person name="Submissions S."/>
        </authorList>
    </citation>
    <scope>NUCLEOTIDE SEQUENCE [LARGE SCALE GENOMIC DNA]</scope>
    <source>
        <strain evidence="11">DSM 29430</strain>
    </source>
</reference>
<dbReference type="Gene3D" id="3.40.50.2300">
    <property type="match status" value="1"/>
</dbReference>
<keyword evidence="3" id="KW-0805">Transcription regulation</keyword>
<dbReference type="SMART" id="SM00448">
    <property type="entry name" value="REC"/>
    <property type="match status" value="1"/>
</dbReference>
<dbReference type="GO" id="GO:0005829">
    <property type="term" value="C:cytosol"/>
    <property type="evidence" value="ECO:0007669"/>
    <property type="project" value="TreeGrafter"/>
</dbReference>
<evidence type="ECO:0000256" key="7">
    <source>
        <dbReference type="PROSITE-ProRule" id="PRU01091"/>
    </source>
</evidence>
<dbReference type="GO" id="GO:0000156">
    <property type="term" value="F:phosphorelay response regulator activity"/>
    <property type="evidence" value="ECO:0007669"/>
    <property type="project" value="TreeGrafter"/>
</dbReference>
<dbReference type="InterPro" id="IPR036388">
    <property type="entry name" value="WH-like_DNA-bd_sf"/>
</dbReference>
<name>A0A1N7LP57_9RHOB</name>
<dbReference type="STRING" id="633194.SAMN05421759_10329"/>
<dbReference type="SUPFAM" id="SSF46894">
    <property type="entry name" value="C-terminal effector domain of the bipartite response regulators"/>
    <property type="match status" value="1"/>
</dbReference>
<feature type="domain" description="OmpR/PhoB-type" evidence="9">
    <location>
        <begin position="163"/>
        <end position="263"/>
    </location>
</feature>
<evidence type="ECO:0000313" key="11">
    <source>
        <dbReference type="Proteomes" id="UP000186684"/>
    </source>
</evidence>
<dbReference type="SUPFAM" id="SSF52172">
    <property type="entry name" value="CheY-like"/>
    <property type="match status" value="1"/>
</dbReference>
<dbReference type="GO" id="GO:0000976">
    <property type="term" value="F:transcription cis-regulatory region binding"/>
    <property type="evidence" value="ECO:0007669"/>
    <property type="project" value="TreeGrafter"/>
</dbReference>
<accession>A0A1N7LP57</accession>
<evidence type="ECO:0000256" key="2">
    <source>
        <dbReference type="ARBA" id="ARBA00023012"/>
    </source>
</evidence>
<evidence type="ECO:0000259" key="8">
    <source>
        <dbReference type="PROSITE" id="PS50110"/>
    </source>
</evidence>
<evidence type="ECO:0000256" key="6">
    <source>
        <dbReference type="PROSITE-ProRule" id="PRU00169"/>
    </source>
</evidence>
<dbReference type="InterPro" id="IPR011006">
    <property type="entry name" value="CheY-like_superfamily"/>
</dbReference>
<protein>
    <submittedName>
        <fullName evidence="10">DNA-binding response regulator, OmpR family, contains REC and winged-helix (WHTH) domain</fullName>
    </submittedName>
</protein>
<keyword evidence="1 6" id="KW-0597">Phosphoprotein</keyword>
<keyword evidence="4 7" id="KW-0238">DNA-binding</keyword>
<dbReference type="CDD" id="cd00383">
    <property type="entry name" value="trans_reg_C"/>
    <property type="match status" value="1"/>
</dbReference>
<evidence type="ECO:0000256" key="3">
    <source>
        <dbReference type="ARBA" id="ARBA00023015"/>
    </source>
</evidence>
<dbReference type="PROSITE" id="PS51755">
    <property type="entry name" value="OMPR_PHOB"/>
    <property type="match status" value="1"/>
</dbReference>
<evidence type="ECO:0000256" key="1">
    <source>
        <dbReference type="ARBA" id="ARBA00022553"/>
    </source>
</evidence>
<dbReference type="Gene3D" id="6.10.250.690">
    <property type="match status" value="1"/>
</dbReference>
<evidence type="ECO:0000256" key="4">
    <source>
        <dbReference type="ARBA" id="ARBA00023125"/>
    </source>
</evidence>
<organism evidence="10 11">
    <name type="scientific">Roseivivax lentus</name>
    <dbReference type="NCBI Taxonomy" id="633194"/>
    <lineage>
        <taxon>Bacteria</taxon>
        <taxon>Pseudomonadati</taxon>
        <taxon>Pseudomonadota</taxon>
        <taxon>Alphaproteobacteria</taxon>
        <taxon>Rhodobacterales</taxon>
        <taxon>Roseobacteraceae</taxon>
        <taxon>Roseivivax</taxon>
    </lineage>
</organism>
<keyword evidence="5" id="KW-0804">Transcription</keyword>
<sequence>MPRDQCWQGRPQGASLRRMTAHTILVVDDDAGVRTLLRDVFESGGFAVLEAADGAAALAALERGGVRLVTLDLQLGSRDGLDVASEIRQRSDVPIVMVTGRDDVVDRVVGLELGADDYITKPFHVREVLARVRSVLRRAGQPEAPADAASGTMPGPVDGAESAPAFGFDGLKAIPDRFELIDRDGTRCDLTSGDFKLLSAFLQNAGRVMSRDRLMDLIGGVSWSPYDRTVDNQVARLRKKIERDPADPQIIKTVRGVGYSFAAEVTRLQPDAGSSAAASRRANAP</sequence>
<dbReference type="EMBL" id="FTOQ01000003">
    <property type="protein sequence ID" value="SIS75643.1"/>
    <property type="molecule type" value="Genomic_DNA"/>
</dbReference>
<dbReference type="InterPro" id="IPR001789">
    <property type="entry name" value="Sig_transdc_resp-reg_receiver"/>
</dbReference>
<dbReference type="GO" id="GO:0006355">
    <property type="term" value="P:regulation of DNA-templated transcription"/>
    <property type="evidence" value="ECO:0007669"/>
    <property type="project" value="InterPro"/>
</dbReference>
<evidence type="ECO:0000313" key="10">
    <source>
        <dbReference type="EMBL" id="SIS75643.1"/>
    </source>
</evidence>
<gene>
    <name evidence="10" type="ORF">SAMN05421759_10329</name>
</gene>
<dbReference type="SMART" id="SM00862">
    <property type="entry name" value="Trans_reg_C"/>
    <property type="match status" value="1"/>
</dbReference>
<keyword evidence="2" id="KW-0902">Two-component regulatory system</keyword>
<proteinExistence type="predicted"/>
<dbReference type="PANTHER" id="PTHR48111:SF4">
    <property type="entry name" value="DNA-BINDING DUAL TRANSCRIPTIONAL REGULATOR OMPR"/>
    <property type="match status" value="1"/>
</dbReference>
<dbReference type="InterPro" id="IPR001867">
    <property type="entry name" value="OmpR/PhoB-type_DNA-bd"/>
</dbReference>
<feature type="modified residue" description="4-aspartylphosphate" evidence="6">
    <location>
        <position position="72"/>
    </location>
</feature>
<feature type="DNA-binding region" description="OmpR/PhoB-type" evidence="7">
    <location>
        <begin position="163"/>
        <end position="263"/>
    </location>
</feature>
<dbReference type="Pfam" id="PF00072">
    <property type="entry name" value="Response_reg"/>
    <property type="match status" value="1"/>
</dbReference>
<dbReference type="PROSITE" id="PS50110">
    <property type="entry name" value="RESPONSE_REGULATORY"/>
    <property type="match status" value="1"/>
</dbReference>
<keyword evidence="11" id="KW-1185">Reference proteome</keyword>
<dbReference type="Proteomes" id="UP000186684">
    <property type="component" value="Unassembled WGS sequence"/>
</dbReference>
<dbReference type="GO" id="GO:0032993">
    <property type="term" value="C:protein-DNA complex"/>
    <property type="evidence" value="ECO:0007669"/>
    <property type="project" value="TreeGrafter"/>
</dbReference>
<dbReference type="Gene3D" id="1.10.10.10">
    <property type="entry name" value="Winged helix-like DNA-binding domain superfamily/Winged helix DNA-binding domain"/>
    <property type="match status" value="1"/>
</dbReference>
<dbReference type="InterPro" id="IPR039420">
    <property type="entry name" value="WalR-like"/>
</dbReference>